<dbReference type="GO" id="GO:0006508">
    <property type="term" value="P:proteolysis"/>
    <property type="evidence" value="ECO:0007669"/>
    <property type="project" value="UniProtKB-KW"/>
</dbReference>
<dbReference type="AlphaFoldDB" id="A0A1M6SAS2"/>
<feature type="transmembrane region" description="Helical" evidence="14">
    <location>
        <begin position="152"/>
        <end position="170"/>
    </location>
</feature>
<evidence type="ECO:0000256" key="9">
    <source>
        <dbReference type="ARBA" id="ARBA00022833"/>
    </source>
</evidence>
<dbReference type="CDD" id="cd06164">
    <property type="entry name" value="S2P-M50_SpoIVFB_CBS"/>
    <property type="match status" value="1"/>
</dbReference>
<dbReference type="InterPro" id="IPR016483">
    <property type="entry name" value="UCP006404_Pept_M50_CBS"/>
</dbReference>
<keyword evidence="19" id="KW-1185">Reference proteome</keyword>
<evidence type="ECO:0000256" key="5">
    <source>
        <dbReference type="ARBA" id="ARBA00022692"/>
    </source>
</evidence>
<dbReference type="InterPro" id="IPR008915">
    <property type="entry name" value="Peptidase_M50"/>
</dbReference>
<feature type="transmembrane region" description="Helical" evidence="14">
    <location>
        <begin position="220"/>
        <end position="240"/>
    </location>
</feature>
<evidence type="ECO:0000256" key="12">
    <source>
        <dbReference type="ARBA" id="ARBA00023122"/>
    </source>
</evidence>
<evidence type="ECO:0000256" key="3">
    <source>
        <dbReference type="ARBA" id="ARBA00022475"/>
    </source>
</evidence>
<feature type="transmembrane region" description="Helical" evidence="14">
    <location>
        <begin position="25"/>
        <end position="45"/>
    </location>
</feature>
<evidence type="ECO:0000256" key="2">
    <source>
        <dbReference type="ARBA" id="ARBA00007931"/>
    </source>
</evidence>
<keyword evidence="4 14" id="KW-0645">Protease</keyword>
<keyword evidence="10 14" id="KW-1133">Transmembrane helix</keyword>
<evidence type="ECO:0000256" key="10">
    <source>
        <dbReference type="ARBA" id="ARBA00022989"/>
    </source>
</evidence>
<feature type="transmembrane region" description="Helical" evidence="14">
    <location>
        <begin position="190"/>
        <end position="214"/>
    </location>
</feature>
<evidence type="ECO:0000256" key="15">
    <source>
        <dbReference type="PIRSR" id="PIRSR006404-1"/>
    </source>
</evidence>
<evidence type="ECO:0000256" key="1">
    <source>
        <dbReference type="ARBA" id="ARBA00004651"/>
    </source>
</evidence>
<dbReference type="Proteomes" id="UP000184452">
    <property type="component" value="Unassembled WGS sequence"/>
</dbReference>
<evidence type="ECO:0000256" key="16">
    <source>
        <dbReference type="PIRSR" id="PIRSR006404-2"/>
    </source>
</evidence>
<keyword evidence="13 14" id="KW-0472">Membrane</keyword>
<keyword evidence="7" id="KW-0677">Repeat</keyword>
<feature type="binding site" evidence="16">
    <location>
        <position position="173"/>
    </location>
    <ligand>
        <name>Zn(2+)</name>
        <dbReference type="ChEBI" id="CHEBI:29105"/>
        <note>catalytic</note>
    </ligand>
</feature>
<dbReference type="GO" id="GO:0008237">
    <property type="term" value="F:metallopeptidase activity"/>
    <property type="evidence" value="ECO:0007669"/>
    <property type="project" value="UniProtKB-UniRule"/>
</dbReference>
<evidence type="ECO:0000256" key="8">
    <source>
        <dbReference type="ARBA" id="ARBA00022801"/>
    </source>
</evidence>
<dbReference type="EMBL" id="FQZK01000019">
    <property type="protein sequence ID" value="SHK41617.1"/>
    <property type="molecule type" value="Genomic_DNA"/>
</dbReference>
<dbReference type="PIRSF" id="PIRSF006404">
    <property type="entry name" value="UCP006404_Pept_M50_CBS"/>
    <property type="match status" value="1"/>
</dbReference>
<proteinExistence type="inferred from homology"/>
<evidence type="ECO:0000313" key="19">
    <source>
        <dbReference type="Proteomes" id="UP000184452"/>
    </source>
</evidence>
<protein>
    <recommendedName>
        <fullName evidence="14">Zinc metalloprotease</fullName>
    </recommendedName>
</protein>
<evidence type="ECO:0000256" key="7">
    <source>
        <dbReference type="ARBA" id="ARBA00022737"/>
    </source>
</evidence>
<evidence type="ECO:0000256" key="14">
    <source>
        <dbReference type="PIRNR" id="PIRNR006404"/>
    </source>
</evidence>
<feature type="domain" description="Peptidase M50" evidence="17">
    <location>
        <begin position="150"/>
        <end position="200"/>
    </location>
</feature>
<dbReference type="GO" id="GO:0005886">
    <property type="term" value="C:plasma membrane"/>
    <property type="evidence" value="ECO:0007669"/>
    <property type="project" value="UniProtKB-SubCell"/>
</dbReference>
<feature type="transmembrane region" description="Helical" evidence="14">
    <location>
        <begin position="57"/>
        <end position="76"/>
    </location>
</feature>
<dbReference type="RefSeq" id="WP_378660685.1">
    <property type="nucleotide sequence ID" value="NZ_FQZK01000019.1"/>
</dbReference>
<comment type="subcellular location">
    <subcellularLocation>
        <location evidence="1 14">Cell membrane</location>
        <topology evidence="1 14">Multi-pass membrane protein</topology>
    </subcellularLocation>
</comment>
<feature type="binding site" evidence="16">
    <location>
        <position position="77"/>
    </location>
    <ligand>
        <name>Zn(2+)</name>
        <dbReference type="ChEBI" id="CHEBI:29105"/>
        <note>catalytic</note>
    </ligand>
</feature>
<dbReference type="GO" id="GO:0046872">
    <property type="term" value="F:metal ion binding"/>
    <property type="evidence" value="ECO:0007669"/>
    <property type="project" value="UniProtKB-UniRule"/>
</dbReference>
<evidence type="ECO:0000313" key="18">
    <source>
        <dbReference type="EMBL" id="SHK41617.1"/>
    </source>
</evidence>
<keyword evidence="3 14" id="KW-1003">Cell membrane</keyword>
<dbReference type="STRING" id="758803.SAMN05421803_11991"/>
<dbReference type="InterPro" id="IPR046342">
    <property type="entry name" value="CBS_dom_sf"/>
</dbReference>
<evidence type="ECO:0000256" key="6">
    <source>
        <dbReference type="ARBA" id="ARBA00022723"/>
    </source>
</evidence>
<feature type="transmembrane region" description="Helical" evidence="14">
    <location>
        <begin position="118"/>
        <end position="140"/>
    </location>
</feature>
<gene>
    <name evidence="18" type="ORF">SAMN05421803_11991</name>
</gene>
<dbReference type="PANTHER" id="PTHR39188">
    <property type="entry name" value="MEMBRANE-ASSOCIATED ZINC METALLOPROTEASE M50B"/>
    <property type="match status" value="1"/>
</dbReference>
<evidence type="ECO:0000256" key="13">
    <source>
        <dbReference type="ARBA" id="ARBA00023136"/>
    </source>
</evidence>
<feature type="active site" evidence="15">
    <location>
        <position position="78"/>
    </location>
</feature>
<keyword evidence="5 14" id="KW-0812">Transmembrane</keyword>
<name>A0A1M6SAS2_9ACTN</name>
<sequence>MTTGNDRPAPRDRSSGLLLGRPFGVPVYVTASWWVVAVLITLVYGGIVQERLALWPALSYAMAFVFALLLYASVLVHELAHSVVARRYGLPVRRIVLYVLGGVSEIEKEAPTPGREFWIAFVGPLFSLLIAAGAFGLFLLADPFTVVGELLFQLWVANLLVGVFNLLPGLPLDGGRLVRAAVWKLTGRPLAGSVAAAWGGRVLALAVVAVPLLLGWLNGALNPWGTVWGLVLGGFMWMGATDSLRAARVRARVPGLRVRELARPAVAVPADTPLAEAERRAGVIGATAVVVTDSEGVPTGVVHPGMAEEVTPGRRAWVPVAEVARALTAHSVLALDLEGEEMMERLTSHPLPEYLVVDADGAVHGVLRAVDVNAAMAGRG</sequence>
<organism evidence="18 19">
    <name type="scientific">Nocardiopsis flavescens</name>
    <dbReference type="NCBI Taxonomy" id="758803"/>
    <lineage>
        <taxon>Bacteria</taxon>
        <taxon>Bacillati</taxon>
        <taxon>Actinomycetota</taxon>
        <taxon>Actinomycetes</taxon>
        <taxon>Streptosporangiales</taxon>
        <taxon>Nocardiopsidaceae</taxon>
        <taxon>Nocardiopsis</taxon>
    </lineage>
</organism>
<evidence type="ECO:0000256" key="4">
    <source>
        <dbReference type="ARBA" id="ARBA00022670"/>
    </source>
</evidence>
<dbReference type="Pfam" id="PF02163">
    <property type="entry name" value="Peptidase_M50"/>
    <property type="match status" value="2"/>
</dbReference>
<dbReference type="PANTHER" id="PTHR39188:SF3">
    <property type="entry name" value="STAGE IV SPORULATION PROTEIN FB"/>
    <property type="match status" value="1"/>
</dbReference>
<keyword evidence="6 14" id="KW-0479">Metal-binding</keyword>
<evidence type="ECO:0000259" key="17">
    <source>
        <dbReference type="Pfam" id="PF02163"/>
    </source>
</evidence>
<accession>A0A1M6SAS2</accession>
<feature type="binding site" evidence="16">
    <location>
        <position position="81"/>
    </location>
    <ligand>
        <name>Zn(2+)</name>
        <dbReference type="ChEBI" id="CHEBI:29105"/>
        <note>catalytic</note>
    </ligand>
</feature>
<feature type="domain" description="Peptidase M50" evidence="17">
    <location>
        <begin position="66"/>
        <end position="139"/>
    </location>
</feature>
<keyword evidence="12" id="KW-0129">CBS domain</keyword>
<comment type="cofactor">
    <cofactor evidence="14 16">
        <name>Zn(2+)</name>
        <dbReference type="ChEBI" id="CHEBI:29105"/>
    </cofactor>
    <text evidence="14 16">Binds 1 zinc ion per subunit.</text>
</comment>
<keyword evidence="8 14" id="KW-0378">Hydrolase</keyword>
<keyword evidence="11 14" id="KW-0482">Metalloprotease</keyword>
<keyword evidence="9 14" id="KW-0862">Zinc</keyword>
<evidence type="ECO:0000256" key="11">
    <source>
        <dbReference type="ARBA" id="ARBA00023049"/>
    </source>
</evidence>
<dbReference type="SUPFAM" id="SSF54631">
    <property type="entry name" value="CBS-domain pair"/>
    <property type="match status" value="1"/>
</dbReference>
<comment type="similarity">
    <text evidence="2 14">Belongs to the peptidase M50B family.</text>
</comment>
<reference evidence="18 19" key="1">
    <citation type="submission" date="2016-11" db="EMBL/GenBank/DDBJ databases">
        <authorList>
            <person name="Jaros S."/>
            <person name="Januszkiewicz K."/>
            <person name="Wedrychowicz H."/>
        </authorList>
    </citation>
    <scope>NUCLEOTIDE SEQUENCE [LARGE SCALE GENOMIC DNA]</scope>
    <source>
        <strain evidence="18 19">CGMCC 4.5723</strain>
    </source>
</reference>